<feature type="compositionally biased region" description="Low complexity" evidence="8">
    <location>
        <begin position="563"/>
        <end position="578"/>
    </location>
</feature>
<evidence type="ECO:0000313" key="11">
    <source>
        <dbReference type="Proteomes" id="UP001596496"/>
    </source>
</evidence>
<feature type="compositionally biased region" description="Basic and acidic residues" evidence="8">
    <location>
        <begin position="430"/>
        <end position="448"/>
    </location>
</feature>
<evidence type="ECO:0000256" key="4">
    <source>
        <dbReference type="ARBA" id="ARBA00022741"/>
    </source>
</evidence>
<dbReference type="Gene3D" id="1.10.510.10">
    <property type="entry name" value="Transferase(Phosphotransferase) domain 1"/>
    <property type="match status" value="1"/>
</dbReference>
<feature type="compositionally biased region" description="Low complexity" evidence="8">
    <location>
        <begin position="332"/>
        <end position="382"/>
    </location>
</feature>
<feature type="compositionally biased region" description="Low complexity" evidence="8">
    <location>
        <begin position="522"/>
        <end position="532"/>
    </location>
</feature>
<proteinExistence type="predicted"/>
<dbReference type="CDD" id="cd14014">
    <property type="entry name" value="STKc_PknB_like"/>
    <property type="match status" value="1"/>
</dbReference>
<protein>
    <recommendedName>
        <fullName evidence="1">non-specific serine/threonine protein kinase</fullName>
        <ecNumber evidence="1">2.7.11.1</ecNumber>
    </recommendedName>
</protein>
<dbReference type="InterPro" id="IPR000719">
    <property type="entry name" value="Prot_kinase_dom"/>
</dbReference>
<keyword evidence="6 7" id="KW-0067">ATP-binding</keyword>
<gene>
    <name evidence="10" type="ORF">ACFQSB_37440</name>
</gene>
<dbReference type="Gene3D" id="3.30.200.20">
    <property type="entry name" value="Phosphorylase Kinase, domain 1"/>
    <property type="match status" value="1"/>
</dbReference>
<feature type="compositionally biased region" description="Low complexity" evidence="8">
    <location>
        <begin position="390"/>
        <end position="429"/>
    </location>
</feature>
<dbReference type="Pfam" id="PF00069">
    <property type="entry name" value="Pkinase"/>
    <property type="match status" value="1"/>
</dbReference>
<feature type="binding site" evidence="7">
    <location>
        <position position="34"/>
    </location>
    <ligand>
        <name>ATP</name>
        <dbReference type="ChEBI" id="CHEBI:30616"/>
    </ligand>
</feature>
<evidence type="ECO:0000256" key="2">
    <source>
        <dbReference type="ARBA" id="ARBA00022527"/>
    </source>
</evidence>
<evidence type="ECO:0000256" key="6">
    <source>
        <dbReference type="ARBA" id="ARBA00022840"/>
    </source>
</evidence>
<feature type="compositionally biased region" description="Low complexity" evidence="8">
    <location>
        <begin position="652"/>
        <end position="711"/>
    </location>
</feature>
<name>A0ABW2PFZ3_9ACTN</name>
<keyword evidence="3" id="KW-0808">Transferase</keyword>
<dbReference type="InterPro" id="IPR008271">
    <property type="entry name" value="Ser/Thr_kinase_AS"/>
</dbReference>
<evidence type="ECO:0000256" key="8">
    <source>
        <dbReference type="SAM" id="MobiDB-lite"/>
    </source>
</evidence>
<reference evidence="11" key="1">
    <citation type="journal article" date="2019" name="Int. J. Syst. Evol. Microbiol.">
        <title>The Global Catalogue of Microorganisms (GCM) 10K type strain sequencing project: providing services to taxonomists for standard genome sequencing and annotation.</title>
        <authorList>
            <consortium name="The Broad Institute Genomics Platform"/>
            <consortium name="The Broad Institute Genome Sequencing Center for Infectious Disease"/>
            <person name="Wu L."/>
            <person name="Ma J."/>
        </authorList>
    </citation>
    <scope>NUCLEOTIDE SEQUENCE [LARGE SCALE GENOMIC DNA]</scope>
    <source>
        <strain evidence="11">CECT 7649</strain>
    </source>
</reference>
<keyword evidence="5 10" id="KW-0418">Kinase</keyword>
<dbReference type="SUPFAM" id="SSF56112">
    <property type="entry name" value="Protein kinase-like (PK-like)"/>
    <property type="match status" value="1"/>
</dbReference>
<comment type="caution">
    <text evidence="10">The sequence shown here is derived from an EMBL/GenBank/DDBJ whole genome shotgun (WGS) entry which is preliminary data.</text>
</comment>
<evidence type="ECO:0000256" key="3">
    <source>
        <dbReference type="ARBA" id="ARBA00022679"/>
    </source>
</evidence>
<dbReference type="GO" id="GO:0016301">
    <property type="term" value="F:kinase activity"/>
    <property type="evidence" value="ECO:0007669"/>
    <property type="project" value="UniProtKB-KW"/>
</dbReference>
<dbReference type="PROSITE" id="PS50011">
    <property type="entry name" value="PROTEIN_KINASE_DOM"/>
    <property type="match status" value="1"/>
</dbReference>
<dbReference type="RefSeq" id="WP_380831878.1">
    <property type="nucleotide sequence ID" value="NZ_JBHTCG010000047.1"/>
</dbReference>
<evidence type="ECO:0000259" key="9">
    <source>
        <dbReference type="PROSITE" id="PS50011"/>
    </source>
</evidence>
<dbReference type="PROSITE" id="PS00108">
    <property type="entry name" value="PROTEIN_KINASE_ST"/>
    <property type="match status" value="1"/>
</dbReference>
<dbReference type="InterPro" id="IPR011009">
    <property type="entry name" value="Kinase-like_dom_sf"/>
</dbReference>
<evidence type="ECO:0000313" key="10">
    <source>
        <dbReference type="EMBL" id="MFC7387944.1"/>
    </source>
</evidence>
<dbReference type="EC" id="2.7.11.1" evidence="1"/>
<dbReference type="PANTHER" id="PTHR43289:SF6">
    <property type="entry name" value="SERINE_THREONINE-PROTEIN KINASE NEKL-3"/>
    <property type="match status" value="1"/>
</dbReference>
<keyword evidence="2" id="KW-0723">Serine/threonine-protein kinase</keyword>
<dbReference type="SMART" id="SM00220">
    <property type="entry name" value="S_TKc"/>
    <property type="match status" value="1"/>
</dbReference>
<evidence type="ECO:0000256" key="5">
    <source>
        <dbReference type="ARBA" id="ARBA00022777"/>
    </source>
</evidence>
<organism evidence="10 11">
    <name type="scientific">Sphaerisporangium rhizosphaerae</name>
    <dbReference type="NCBI Taxonomy" id="2269375"/>
    <lineage>
        <taxon>Bacteria</taxon>
        <taxon>Bacillati</taxon>
        <taxon>Actinomycetota</taxon>
        <taxon>Actinomycetes</taxon>
        <taxon>Streptosporangiales</taxon>
        <taxon>Streptosporangiaceae</taxon>
        <taxon>Sphaerisporangium</taxon>
    </lineage>
</organism>
<feature type="domain" description="Protein kinase" evidence="9">
    <location>
        <begin position="5"/>
        <end position="258"/>
    </location>
</feature>
<keyword evidence="11" id="KW-1185">Reference proteome</keyword>
<dbReference type="PANTHER" id="PTHR43289">
    <property type="entry name" value="MITOGEN-ACTIVATED PROTEIN KINASE KINASE KINASE 20-RELATED"/>
    <property type="match status" value="1"/>
</dbReference>
<feature type="compositionally biased region" description="Basic and acidic residues" evidence="8">
    <location>
        <begin position="456"/>
        <end position="472"/>
    </location>
</feature>
<keyword evidence="4 7" id="KW-0547">Nucleotide-binding</keyword>
<evidence type="ECO:0000256" key="7">
    <source>
        <dbReference type="PROSITE-ProRule" id="PRU10141"/>
    </source>
</evidence>
<dbReference type="InterPro" id="IPR017441">
    <property type="entry name" value="Protein_kinase_ATP_BS"/>
</dbReference>
<accession>A0ABW2PFZ3</accession>
<feature type="compositionally biased region" description="Basic and acidic residues" evidence="8">
    <location>
        <begin position="547"/>
        <end position="557"/>
    </location>
</feature>
<evidence type="ECO:0000256" key="1">
    <source>
        <dbReference type="ARBA" id="ARBA00012513"/>
    </source>
</evidence>
<feature type="compositionally biased region" description="Pro residues" evidence="8">
    <location>
        <begin position="279"/>
        <end position="290"/>
    </location>
</feature>
<dbReference type="EMBL" id="JBHTCG010000047">
    <property type="protein sequence ID" value="MFC7387944.1"/>
    <property type="molecule type" value="Genomic_DNA"/>
</dbReference>
<dbReference type="Proteomes" id="UP001596496">
    <property type="component" value="Unassembled WGS sequence"/>
</dbReference>
<sequence length="857" mass="89586">MADRYQLLEPIGRGGMGIVWRAHDELLDRAVAVKEVRYPGDPQDDEVAELNRRTLREARAAGRLAHPNVVVVHDVIEENGRPWIVMQLVDSRSLGQVLRDDGPLPVRMVAEIGLQVLEALRSAHAAGVLHRDVKPENVLLTDDGRVVLTDFGIARMETDTTMTRTGLVGTPAFIAPERLRGYPAQRESDLWSLGATLYAAVEGRPPHDKGMAMATMHAVLNDEPEPALRAGRLGAVLSGLLEKDPDSRLSADQAERMLRSIAEDRSSVPTTSQRTLPATPLPTPPTSPPRKQPKPARRPAGQPEQTPPRTGAEAGSGDRAGALEKVQSLKQAPSAEPSPGEAPGGAEVPAEAPAAGKAAGKAAAAAAGLAAAGAAGKTARPRTTGDPRTPRTAGEGAQAAPDAGSAGAGEQEAGVPASTRTAGTSSTGDAARDRRLTDDDEARRRDLESGENEAEREDHLADAGRSPAEREQAAGSAEADLPGPAGPRSTAPSRPEGRAAGRPVKAPVQPVRPASPVERSAEPAAPAKAGEPQRPTNVPRRPGARGTDAHTRPETRKRPYGGSSVSPAAASSEALAASYEGPAPSAYDDMTGHGATSIAPPVVPMAPDEDGSGGPRRPVPLLRVVLVAIPALLIVAGVAMWLGAREASDTPSGGAASGGHSSAASSDPTGAGGTAPPSSGASPAPSGDASSSPSETAEPTSSPKPTSSSPAGVPKGWHKYKHSSGFSLALPKGWHVDGRGNGEVRFRGDSHTYLEVHHTGSPESDALKVWRRDVPGMSRNFPGYRLVAIREVKGYWKTAADWEFTFGDSRFRSRVIDRGFVTDKHNGYALLFKTEDKDWKAKKKLFDTLAATFKPAK</sequence>
<feature type="region of interest" description="Disordered" evidence="8">
    <location>
        <begin position="260"/>
        <end position="614"/>
    </location>
</feature>
<feature type="region of interest" description="Disordered" evidence="8">
    <location>
        <begin position="647"/>
        <end position="716"/>
    </location>
</feature>
<dbReference type="PROSITE" id="PS00107">
    <property type="entry name" value="PROTEIN_KINASE_ATP"/>
    <property type="match status" value="1"/>
</dbReference>